<keyword evidence="4" id="KW-0653">Protein transport</keyword>
<evidence type="ECO:0000256" key="2">
    <source>
        <dbReference type="ARBA" id="ARBA00022448"/>
    </source>
</evidence>
<evidence type="ECO:0000256" key="6">
    <source>
        <dbReference type="ARBA" id="ARBA00023010"/>
    </source>
</evidence>
<dbReference type="AlphaFoldDB" id="A0A9D1SMM4"/>
<evidence type="ECO:0000256" key="7">
    <source>
        <dbReference type="ARBA" id="ARBA00023136"/>
    </source>
</evidence>
<comment type="subcellular location">
    <subcellularLocation>
        <location evidence="1">Membrane</location>
        <topology evidence="1">Single-pass membrane protein</topology>
    </subcellularLocation>
</comment>
<keyword evidence="3 8" id="KW-0812">Transmembrane</keyword>
<feature type="transmembrane region" description="Helical" evidence="8">
    <location>
        <begin position="6"/>
        <end position="23"/>
    </location>
</feature>
<evidence type="ECO:0000256" key="8">
    <source>
        <dbReference type="SAM" id="Phobius"/>
    </source>
</evidence>
<evidence type="ECO:0000256" key="3">
    <source>
        <dbReference type="ARBA" id="ARBA00022692"/>
    </source>
</evidence>
<reference evidence="9" key="1">
    <citation type="submission" date="2020-10" db="EMBL/GenBank/DDBJ databases">
        <authorList>
            <person name="Gilroy R."/>
        </authorList>
    </citation>
    <scope>NUCLEOTIDE SEQUENCE</scope>
    <source>
        <strain evidence="9">CHK136-897</strain>
    </source>
</reference>
<dbReference type="GO" id="GO:0015031">
    <property type="term" value="P:protein transport"/>
    <property type="evidence" value="ECO:0007669"/>
    <property type="project" value="UniProtKB-KW"/>
</dbReference>
<dbReference type="InterPro" id="IPR003369">
    <property type="entry name" value="TatA/B/E"/>
</dbReference>
<keyword evidence="6" id="KW-0811">Translocation</keyword>
<reference evidence="9" key="2">
    <citation type="journal article" date="2021" name="PeerJ">
        <title>Extensive microbial diversity within the chicken gut microbiome revealed by metagenomics and culture.</title>
        <authorList>
            <person name="Gilroy R."/>
            <person name="Ravi A."/>
            <person name="Getino M."/>
            <person name="Pursley I."/>
            <person name="Horton D.L."/>
            <person name="Alikhan N.F."/>
            <person name="Baker D."/>
            <person name="Gharbi K."/>
            <person name="Hall N."/>
            <person name="Watson M."/>
            <person name="Adriaenssens E.M."/>
            <person name="Foster-Nyarko E."/>
            <person name="Jarju S."/>
            <person name="Secka A."/>
            <person name="Antonio M."/>
            <person name="Oren A."/>
            <person name="Chaudhuri R.R."/>
            <person name="La Ragione R."/>
            <person name="Hildebrand F."/>
            <person name="Pallen M.J."/>
        </authorList>
    </citation>
    <scope>NUCLEOTIDE SEQUENCE</scope>
    <source>
        <strain evidence="9">CHK136-897</strain>
    </source>
</reference>
<evidence type="ECO:0000256" key="4">
    <source>
        <dbReference type="ARBA" id="ARBA00022927"/>
    </source>
</evidence>
<sequence length="41" mass="4603">MFGRFGWAEILVIVVLVLILFGHNKIPGMMKNLADGINVFK</sequence>
<organism evidence="9 10">
    <name type="scientific">Candidatus Enterousia avicola</name>
    <dbReference type="NCBI Taxonomy" id="2840787"/>
    <lineage>
        <taxon>Bacteria</taxon>
        <taxon>Pseudomonadati</taxon>
        <taxon>Pseudomonadota</taxon>
        <taxon>Alphaproteobacteria</taxon>
        <taxon>Candidatus Enterousia</taxon>
    </lineage>
</organism>
<keyword evidence="2" id="KW-0813">Transport</keyword>
<name>A0A9D1SMM4_9PROT</name>
<evidence type="ECO:0000256" key="1">
    <source>
        <dbReference type="ARBA" id="ARBA00004167"/>
    </source>
</evidence>
<accession>A0A9D1SMM4</accession>
<dbReference type="Proteomes" id="UP000824142">
    <property type="component" value="Unassembled WGS sequence"/>
</dbReference>
<protein>
    <submittedName>
        <fullName evidence="9">Twin-arginine translocase TatA/TatE family subunit</fullName>
    </submittedName>
</protein>
<proteinExistence type="predicted"/>
<comment type="caution">
    <text evidence="9">The sequence shown here is derived from an EMBL/GenBank/DDBJ whole genome shotgun (WGS) entry which is preliminary data.</text>
</comment>
<dbReference type="Gene3D" id="1.20.5.3310">
    <property type="match status" value="1"/>
</dbReference>
<keyword evidence="5 8" id="KW-1133">Transmembrane helix</keyword>
<dbReference type="EMBL" id="DVNO01000036">
    <property type="protein sequence ID" value="HIU65781.1"/>
    <property type="molecule type" value="Genomic_DNA"/>
</dbReference>
<evidence type="ECO:0000313" key="9">
    <source>
        <dbReference type="EMBL" id="HIU65781.1"/>
    </source>
</evidence>
<evidence type="ECO:0000313" key="10">
    <source>
        <dbReference type="Proteomes" id="UP000824142"/>
    </source>
</evidence>
<dbReference type="GO" id="GO:0016020">
    <property type="term" value="C:membrane"/>
    <property type="evidence" value="ECO:0007669"/>
    <property type="project" value="UniProtKB-ARBA"/>
</dbReference>
<dbReference type="Pfam" id="PF02416">
    <property type="entry name" value="TatA_B_E"/>
    <property type="match status" value="1"/>
</dbReference>
<keyword evidence="7 8" id="KW-0472">Membrane</keyword>
<feature type="non-terminal residue" evidence="9">
    <location>
        <position position="41"/>
    </location>
</feature>
<gene>
    <name evidence="9" type="ORF">IAC63_04060</name>
</gene>
<evidence type="ECO:0000256" key="5">
    <source>
        <dbReference type="ARBA" id="ARBA00022989"/>
    </source>
</evidence>